<feature type="domain" description="G-protein coupled receptors family 1 profile" evidence="12">
    <location>
        <begin position="32"/>
        <end position="294"/>
    </location>
</feature>
<keyword evidence="14" id="KW-1185">Reference proteome</keyword>
<dbReference type="Pfam" id="PF03402">
    <property type="entry name" value="V1R"/>
    <property type="match status" value="1"/>
</dbReference>
<feature type="transmembrane region" description="Helical" evidence="11">
    <location>
        <begin position="56"/>
        <end position="78"/>
    </location>
</feature>
<keyword evidence="7 11" id="KW-0297">G-protein coupled receptor</keyword>
<dbReference type="GO" id="GO:0016503">
    <property type="term" value="F:pheromone receptor activity"/>
    <property type="evidence" value="ECO:0007669"/>
    <property type="project" value="InterPro"/>
</dbReference>
<dbReference type="FunFam" id="1.20.1070.10:FF:000051">
    <property type="entry name" value="Vomeronasal type-1 receptor"/>
    <property type="match status" value="1"/>
</dbReference>
<keyword evidence="5 11" id="KW-0812">Transmembrane</keyword>
<dbReference type="GeneTree" id="ENSGT01030000234553"/>
<comment type="similarity">
    <text evidence="2 11">Belongs to the G-protein coupled receptor 1 family.</text>
</comment>
<proteinExistence type="inferred from homology"/>
<evidence type="ECO:0000256" key="8">
    <source>
        <dbReference type="ARBA" id="ARBA00023136"/>
    </source>
</evidence>
<dbReference type="CDD" id="cd13949">
    <property type="entry name" value="7tm_V1R_pheromone"/>
    <property type="match status" value="1"/>
</dbReference>
<feature type="transmembrane region" description="Helical" evidence="11">
    <location>
        <begin position="98"/>
        <end position="118"/>
    </location>
</feature>
<evidence type="ECO:0000313" key="13">
    <source>
        <dbReference type="Ensembl" id="ENSMMSP00000032225.1"/>
    </source>
</evidence>
<organism evidence="13 14">
    <name type="scientific">Moschus moschiferus</name>
    <name type="common">Siberian musk deer</name>
    <name type="synonym">Moschus sibiricus</name>
    <dbReference type="NCBI Taxonomy" id="68415"/>
    <lineage>
        <taxon>Eukaryota</taxon>
        <taxon>Metazoa</taxon>
        <taxon>Chordata</taxon>
        <taxon>Craniata</taxon>
        <taxon>Vertebrata</taxon>
        <taxon>Euteleostomi</taxon>
        <taxon>Mammalia</taxon>
        <taxon>Eutheria</taxon>
        <taxon>Laurasiatheria</taxon>
        <taxon>Artiodactyla</taxon>
        <taxon>Ruminantia</taxon>
        <taxon>Pecora</taxon>
        <taxon>Moschidae</taxon>
        <taxon>Moschus</taxon>
    </lineage>
</organism>
<evidence type="ECO:0000256" key="9">
    <source>
        <dbReference type="ARBA" id="ARBA00023170"/>
    </source>
</evidence>
<accession>A0A8C6G1R1</accession>
<feature type="transmembrane region" description="Helical" evidence="11">
    <location>
        <begin position="139"/>
        <end position="156"/>
    </location>
</feature>
<evidence type="ECO:0000256" key="3">
    <source>
        <dbReference type="ARBA" id="ARBA00022475"/>
    </source>
</evidence>
<evidence type="ECO:0000256" key="10">
    <source>
        <dbReference type="ARBA" id="ARBA00023224"/>
    </source>
</evidence>
<evidence type="ECO:0000256" key="7">
    <source>
        <dbReference type="ARBA" id="ARBA00023040"/>
    </source>
</evidence>
<keyword evidence="3 11" id="KW-1003">Cell membrane</keyword>
<evidence type="ECO:0000256" key="6">
    <source>
        <dbReference type="ARBA" id="ARBA00022989"/>
    </source>
</evidence>
<feature type="transmembrane region" description="Helical" evidence="11">
    <location>
        <begin position="274"/>
        <end position="295"/>
    </location>
</feature>
<keyword evidence="6 11" id="KW-1133">Transmembrane helix</keyword>
<sequence length="325" mass="36882">MGAFDCDNVCHLPGSIFWRKEINFSVGTGASANTTLLFHVHAFLSEHRPKPTDLTISHLALIHIVMLVAMGFIGADIFGSQTAWDDIKCKSVFYLNRLTRGLSICTTCLLSVFQAVTLHLRNSCLAKFKLKSSNHNLRCFLLLWLFNMSISSRYLVSTIATPNVTSDSFLVITESCSLWTLSYFLRYIYFSLATFWDVSLMGFMAVSSGYMVTVLYRHKRQSQHLHSTNLLMKASPEERATESILLLMSFFVVMYFLDCMITSFSGMLRKSNPALLFAQMLVGNGYATISPFVLIRTNKRRIKFLKFIKGEGREMSNYLVIDSFS</sequence>
<evidence type="ECO:0000256" key="5">
    <source>
        <dbReference type="ARBA" id="ARBA00022692"/>
    </source>
</evidence>
<dbReference type="Ensembl" id="ENSMMST00000035391.1">
    <property type="protein sequence ID" value="ENSMMSP00000032225.1"/>
    <property type="gene ID" value="ENSMMSG00000023860.1"/>
</dbReference>
<dbReference type="PRINTS" id="PR01534">
    <property type="entry name" value="VOMERONASL1R"/>
</dbReference>
<dbReference type="GO" id="GO:0019236">
    <property type="term" value="P:response to pheromone"/>
    <property type="evidence" value="ECO:0007669"/>
    <property type="project" value="UniProtKB-KW"/>
</dbReference>
<dbReference type="PANTHER" id="PTHR24062">
    <property type="entry name" value="VOMERONASAL TYPE-1 RECEPTOR"/>
    <property type="match status" value="1"/>
</dbReference>
<dbReference type="Proteomes" id="UP000694544">
    <property type="component" value="Unplaced"/>
</dbReference>
<evidence type="ECO:0000256" key="11">
    <source>
        <dbReference type="RuleBase" id="RU364061"/>
    </source>
</evidence>
<dbReference type="GO" id="GO:0007606">
    <property type="term" value="P:sensory perception of chemical stimulus"/>
    <property type="evidence" value="ECO:0007669"/>
    <property type="project" value="UniProtKB-ARBA"/>
</dbReference>
<evidence type="ECO:0000256" key="1">
    <source>
        <dbReference type="ARBA" id="ARBA00004651"/>
    </source>
</evidence>
<reference evidence="13" key="1">
    <citation type="submission" date="2025-08" db="UniProtKB">
        <authorList>
            <consortium name="Ensembl"/>
        </authorList>
    </citation>
    <scope>IDENTIFICATION</scope>
</reference>
<dbReference type="AlphaFoldDB" id="A0A8C6G1R1"/>
<dbReference type="SUPFAM" id="SSF81321">
    <property type="entry name" value="Family A G protein-coupled receptor-like"/>
    <property type="match status" value="1"/>
</dbReference>
<keyword evidence="4 11" id="KW-0589">Pheromone response</keyword>
<comment type="subcellular location">
    <subcellularLocation>
        <location evidence="1 11">Cell membrane</location>
        <topology evidence="1 11">Multi-pass membrane protein</topology>
    </subcellularLocation>
</comment>
<keyword evidence="10 11" id="KW-0807">Transducer</keyword>
<dbReference type="InterPro" id="IPR017452">
    <property type="entry name" value="GPCR_Rhodpsn_7TM"/>
</dbReference>
<dbReference type="GO" id="GO:0005886">
    <property type="term" value="C:plasma membrane"/>
    <property type="evidence" value="ECO:0007669"/>
    <property type="project" value="UniProtKB-SubCell"/>
</dbReference>
<evidence type="ECO:0000259" key="12">
    <source>
        <dbReference type="PROSITE" id="PS50262"/>
    </source>
</evidence>
<feature type="transmembrane region" description="Helical" evidence="11">
    <location>
        <begin position="187"/>
        <end position="216"/>
    </location>
</feature>
<evidence type="ECO:0000313" key="14">
    <source>
        <dbReference type="Proteomes" id="UP000694544"/>
    </source>
</evidence>
<feature type="transmembrane region" description="Helical" evidence="11">
    <location>
        <begin position="22"/>
        <end position="44"/>
    </location>
</feature>
<keyword evidence="9 11" id="KW-0675">Receptor</keyword>
<keyword evidence="8 11" id="KW-0472">Membrane</keyword>
<evidence type="ECO:0000256" key="2">
    <source>
        <dbReference type="ARBA" id="ARBA00010663"/>
    </source>
</evidence>
<feature type="transmembrane region" description="Helical" evidence="11">
    <location>
        <begin position="244"/>
        <end position="268"/>
    </location>
</feature>
<evidence type="ECO:0000256" key="4">
    <source>
        <dbReference type="ARBA" id="ARBA00022507"/>
    </source>
</evidence>
<dbReference type="PROSITE" id="PS50262">
    <property type="entry name" value="G_PROTEIN_RECEP_F1_2"/>
    <property type="match status" value="1"/>
</dbReference>
<dbReference type="Gene3D" id="1.20.1070.10">
    <property type="entry name" value="Rhodopsin 7-helix transmembrane proteins"/>
    <property type="match status" value="1"/>
</dbReference>
<reference evidence="13" key="2">
    <citation type="submission" date="2025-09" db="UniProtKB">
        <authorList>
            <consortium name="Ensembl"/>
        </authorList>
    </citation>
    <scope>IDENTIFICATION</scope>
</reference>
<name>A0A8C6G1R1_MOSMO</name>
<protein>
    <recommendedName>
        <fullName evidence="11">Vomeronasal type-1 receptor</fullName>
    </recommendedName>
</protein>
<dbReference type="InterPro" id="IPR004072">
    <property type="entry name" value="Vmron_rcpt_1"/>
</dbReference>